<dbReference type="InterPro" id="IPR036188">
    <property type="entry name" value="FAD/NAD-bd_sf"/>
</dbReference>
<sequence length="413" mass="44103">MIQAPALHHVVIIGGGDRGRAAEAALAAAGVGDVVVLDSAASPAEEVLGSVFDDDTDAWAVRTGGGEVVRGRIVIAAHRPPYVPWIPDLPGRNDFDGESFHAAAWDPAFDATGKRIAAVGIDTALAQRLDRLVESADSVTVVAHAPRRVVSDLPLQTTRARRWLRRQLRGGQPRRSPRVARSAIAALTPSGVRTNDGIEYGADAIIYGTGFAIPDQLPEQTLVGAHGVTIRQAWHDGMEPFLGIAVHGFPNYFFICSPDNADVAAQLCYVAEALDLMSRTASTRIEVLRSTLQVFNERAQLKPVQAQRVSRAFDLSADAPDDDSYDGAATLDLAGTRLPVRVRLAGHLDPIDGIYHWQGTILDPLPRESLTQSRTATLTVGDRSAPARIVEQTPWGTHSVAGVGAPPYPSSGR</sequence>
<comment type="similarity">
    <text evidence="2">Belongs to the FAD-binding monooxygenase family.</text>
</comment>
<comment type="cofactor">
    <cofactor evidence="1">
        <name>FAD</name>
        <dbReference type="ChEBI" id="CHEBI:57692"/>
    </cofactor>
</comment>
<reference evidence="13 14" key="2">
    <citation type="submission" date="2018-09" db="EMBL/GenBank/DDBJ databases">
        <authorList>
            <person name="Tagini F."/>
        </authorList>
    </citation>
    <scope>NUCLEOTIDE SEQUENCE [LARGE SCALE GENOMIC DNA]</scope>
    <source>
        <strain evidence="11 13">MK4</strain>
        <strain evidence="10 14">MK42</strain>
    </source>
</reference>
<dbReference type="PANTHER" id="PTHR43098">
    <property type="entry name" value="L-ORNITHINE N(5)-MONOOXYGENASE-RELATED"/>
    <property type="match status" value="1"/>
</dbReference>
<reference evidence="9 12" key="1">
    <citation type="submission" date="2017-02" db="EMBL/GenBank/DDBJ databases">
        <title>Mycobacterium kansasii genomes.</title>
        <authorList>
            <person name="Borowka P."/>
            <person name="Strapagiel D."/>
            <person name="Marciniak B."/>
            <person name="Lach J."/>
            <person name="Bakula Z."/>
            <person name="Van Ingen J."/>
            <person name="Safianowska A."/>
            <person name="Brzostek A."/>
            <person name="Dziadek J."/>
            <person name="Jagielski T."/>
        </authorList>
    </citation>
    <scope>NUCLEOTIDE SEQUENCE [LARGE SCALE GENOMIC DNA]</scope>
    <source>
        <strain evidence="9 12">12MK</strain>
    </source>
</reference>
<dbReference type="InterPro" id="IPR032371">
    <property type="entry name" value="DUF4873"/>
</dbReference>
<accession>A0A1X0L6Y8</accession>
<evidence type="ECO:0000313" key="10">
    <source>
        <dbReference type="EMBL" id="VAZ85549.1"/>
    </source>
</evidence>
<evidence type="ECO:0000313" key="9">
    <source>
        <dbReference type="EMBL" id="ORC06729.1"/>
    </source>
</evidence>
<evidence type="ECO:0000256" key="7">
    <source>
        <dbReference type="ARBA" id="ARBA00023033"/>
    </source>
</evidence>
<dbReference type="Proteomes" id="UP000279331">
    <property type="component" value="Unassembled WGS sequence"/>
</dbReference>
<proteinExistence type="inferred from homology"/>
<keyword evidence="6 10" id="KW-0560">Oxidoreductase</keyword>
<keyword evidence="13" id="KW-1185">Reference proteome</keyword>
<dbReference type="Pfam" id="PF16170">
    <property type="entry name" value="DUF4873"/>
    <property type="match status" value="1"/>
</dbReference>
<dbReference type="Gene3D" id="3.50.50.60">
    <property type="entry name" value="FAD/NAD(P)-binding domain"/>
    <property type="match status" value="2"/>
</dbReference>
<dbReference type="EMBL" id="MWQA01000001">
    <property type="protein sequence ID" value="ORC06729.1"/>
    <property type="molecule type" value="Genomic_DNA"/>
</dbReference>
<evidence type="ECO:0000313" key="12">
    <source>
        <dbReference type="Proteomes" id="UP000192335"/>
    </source>
</evidence>
<dbReference type="OrthoDB" id="3683556at2"/>
<dbReference type="GO" id="GO:0016709">
    <property type="term" value="F:oxidoreductase activity, acting on paired donors, with incorporation or reduction of molecular oxygen, NAD(P)H as one donor, and incorporation of one atom of oxygen"/>
    <property type="evidence" value="ECO:0007669"/>
    <property type="project" value="UniProtKB-ARBA"/>
</dbReference>
<dbReference type="Proteomes" id="UP000271464">
    <property type="component" value="Unassembled WGS sequence"/>
</dbReference>
<dbReference type="PANTHER" id="PTHR43098:SF3">
    <property type="entry name" value="L-ORNITHINE N(5)-MONOOXYGENASE-RELATED"/>
    <property type="match status" value="1"/>
</dbReference>
<keyword evidence="3" id="KW-0285">Flavoprotein</keyword>
<name>A0A1X0L6Y8_9MYCO</name>
<evidence type="ECO:0000256" key="2">
    <source>
        <dbReference type="ARBA" id="ARBA00010139"/>
    </source>
</evidence>
<dbReference type="EMBL" id="UPHL01000125">
    <property type="protein sequence ID" value="VAZ85549.1"/>
    <property type="molecule type" value="Genomic_DNA"/>
</dbReference>
<evidence type="ECO:0000256" key="3">
    <source>
        <dbReference type="ARBA" id="ARBA00022630"/>
    </source>
</evidence>
<gene>
    <name evidence="9" type="ORF">B4U45_08950</name>
    <name evidence="10" type="ORF">LAUMK42_04386</name>
    <name evidence="11" type="ORF">LAUMK4_04313</name>
</gene>
<evidence type="ECO:0000313" key="14">
    <source>
        <dbReference type="Proteomes" id="UP000279331"/>
    </source>
</evidence>
<evidence type="ECO:0000256" key="5">
    <source>
        <dbReference type="ARBA" id="ARBA00022857"/>
    </source>
</evidence>
<keyword evidence="4" id="KW-0274">FAD</keyword>
<dbReference type="EMBL" id="UPHM01000113">
    <property type="protein sequence ID" value="VAZ98671.1"/>
    <property type="molecule type" value="Genomic_DNA"/>
</dbReference>
<keyword evidence="7 10" id="KW-0503">Monooxygenase</keyword>
<dbReference type="EC" id="1.14.13.-" evidence="10"/>
<dbReference type="SUPFAM" id="SSF51905">
    <property type="entry name" value="FAD/NAD(P)-binding domain"/>
    <property type="match status" value="1"/>
</dbReference>
<dbReference type="Proteomes" id="UP000192335">
    <property type="component" value="Unassembled WGS sequence"/>
</dbReference>
<evidence type="ECO:0000313" key="13">
    <source>
        <dbReference type="Proteomes" id="UP000271464"/>
    </source>
</evidence>
<evidence type="ECO:0000259" key="8">
    <source>
        <dbReference type="Pfam" id="PF16170"/>
    </source>
</evidence>
<dbReference type="InterPro" id="IPR050775">
    <property type="entry name" value="FAD-binding_Monooxygenases"/>
</dbReference>
<keyword evidence="5" id="KW-0521">NADP</keyword>
<feature type="domain" description="DUF4873" evidence="8">
    <location>
        <begin position="322"/>
        <end position="409"/>
    </location>
</feature>
<organism evidence="10 14">
    <name type="scientific">Mycobacterium persicum</name>
    <dbReference type="NCBI Taxonomy" id="1487726"/>
    <lineage>
        <taxon>Bacteria</taxon>
        <taxon>Bacillati</taxon>
        <taxon>Actinomycetota</taxon>
        <taxon>Actinomycetes</taxon>
        <taxon>Mycobacteriales</taxon>
        <taxon>Mycobacteriaceae</taxon>
        <taxon>Mycobacterium</taxon>
    </lineage>
</organism>
<evidence type="ECO:0000256" key="4">
    <source>
        <dbReference type="ARBA" id="ARBA00022827"/>
    </source>
</evidence>
<dbReference type="AlphaFoldDB" id="A0A1X0L6Y8"/>
<protein>
    <submittedName>
        <fullName evidence="10">Baeyer-Villiger monooxygenase</fullName>
        <ecNumber evidence="10">1.14.13.-</ecNumber>
    </submittedName>
    <submittedName>
        <fullName evidence="9">DUF4873 domain-containing protein</fullName>
    </submittedName>
</protein>
<comment type="caution">
    <text evidence="10">The sequence shown here is derived from an EMBL/GenBank/DDBJ whole genome shotgun (WGS) entry which is preliminary data.</text>
</comment>
<evidence type="ECO:0000256" key="6">
    <source>
        <dbReference type="ARBA" id="ARBA00023002"/>
    </source>
</evidence>
<evidence type="ECO:0000313" key="11">
    <source>
        <dbReference type="EMBL" id="VAZ98671.1"/>
    </source>
</evidence>
<evidence type="ECO:0000256" key="1">
    <source>
        <dbReference type="ARBA" id="ARBA00001974"/>
    </source>
</evidence>